<gene>
    <name evidence="3" type="ORF">BROSI_A0358</name>
</gene>
<dbReference type="InterPro" id="IPR008136">
    <property type="entry name" value="CinA_C"/>
</dbReference>
<dbReference type="InterPro" id="IPR041424">
    <property type="entry name" value="CinA_KH"/>
</dbReference>
<keyword evidence="4" id="KW-1185">Reference proteome</keyword>
<dbReference type="PIRSF" id="PIRSF006728">
    <property type="entry name" value="CinA"/>
    <property type="match status" value="1"/>
</dbReference>
<evidence type="ECO:0000313" key="4">
    <source>
        <dbReference type="Proteomes" id="UP000032309"/>
    </source>
</evidence>
<dbReference type="EMBL" id="BAFN01000001">
    <property type="protein sequence ID" value="GAN31854.1"/>
    <property type="molecule type" value="Genomic_DNA"/>
</dbReference>
<reference evidence="4" key="1">
    <citation type="journal article" date="2015" name="Genome Announc.">
        <title>Draft Genome Sequence of an Anaerobic Ammonium-Oxidizing Bacterium, "Candidatus Brocadia sinica".</title>
        <authorList>
            <person name="Oshiki M."/>
            <person name="Shinyako-Hata K."/>
            <person name="Satoh H."/>
            <person name="Okabe S."/>
        </authorList>
    </citation>
    <scope>NUCLEOTIDE SEQUENCE [LARGE SCALE GENOMIC DNA]</scope>
    <source>
        <strain evidence="4">JPN1</strain>
    </source>
</reference>
<dbReference type="Gene3D" id="3.30.70.2860">
    <property type="match status" value="1"/>
</dbReference>
<comment type="similarity">
    <text evidence="1">Belongs to the CinA family.</text>
</comment>
<dbReference type="SUPFAM" id="SSF142433">
    <property type="entry name" value="CinA-like"/>
    <property type="match status" value="1"/>
</dbReference>
<name>A0ABQ0JT04_9BACT</name>
<dbReference type="RefSeq" id="WP_052561801.1">
    <property type="nucleotide sequence ID" value="NZ_BAFN01000001.1"/>
</dbReference>
<comment type="caution">
    <text evidence="3">The sequence shown here is derived from an EMBL/GenBank/DDBJ whole genome shotgun (WGS) entry which is preliminary data.</text>
</comment>
<dbReference type="InterPro" id="IPR008135">
    <property type="entry name" value="Competence-induced_CinA"/>
</dbReference>
<dbReference type="NCBIfam" id="TIGR00177">
    <property type="entry name" value="molyb_syn"/>
    <property type="match status" value="1"/>
</dbReference>
<feature type="domain" description="MoaB/Mog" evidence="2">
    <location>
        <begin position="5"/>
        <end position="171"/>
    </location>
</feature>
<dbReference type="NCBIfam" id="NF001813">
    <property type="entry name" value="PRK00549.1"/>
    <property type="match status" value="1"/>
</dbReference>
<dbReference type="Pfam" id="PF02464">
    <property type="entry name" value="CinA"/>
    <property type="match status" value="1"/>
</dbReference>
<dbReference type="Gene3D" id="3.90.950.20">
    <property type="entry name" value="CinA-like"/>
    <property type="match status" value="1"/>
</dbReference>
<dbReference type="HAMAP" id="MF_00226_B">
    <property type="entry name" value="CinA_B"/>
    <property type="match status" value="1"/>
</dbReference>
<dbReference type="Gene3D" id="3.40.980.10">
    <property type="entry name" value="MoaB/Mog-like domain"/>
    <property type="match status" value="1"/>
</dbReference>
<dbReference type="InterPro" id="IPR036653">
    <property type="entry name" value="CinA-like_C"/>
</dbReference>
<evidence type="ECO:0000259" key="2">
    <source>
        <dbReference type="SMART" id="SM00852"/>
    </source>
</evidence>
<dbReference type="InterPro" id="IPR036425">
    <property type="entry name" value="MoaB/Mog-like_dom_sf"/>
</dbReference>
<dbReference type="NCBIfam" id="TIGR00200">
    <property type="entry name" value="cinA_nterm"/>
    <property type="match status" value="1"/>
</dbReference>
<protein>
    <recommendedName>
        <fullName evidence="1">CinA-like protein</fullName>
    </recommendedName>
</protein>
<dbReference type="Pfam" id="PF00994">
    <property type="entry name" value="MoCF_biosynth"/>
    <property type="match status" value="1"/>
</dbReference>
<accession>A0ABQ0JT04</accession>
<dbReference type="InterPro" id="IPR050101">
    <property type="entry name" value="CinA"/>
</dbReference>
<evidence type="ECO:0000256" key="1">
    <source>
        <dbReference type="HAMAP-Rule" id="MF_00226"/>
    </source>
</evidence>
<dbReference type="SMART" id="SM00852">
    <property type="entry name" value="MoCF_biosynth"/>
    <property type="match status" value="1"/>
</dbReference>
<dbReference type="PANTHER" id="PTHR13939:SF0">
    <property type="entry name" value="NMN AMIDOHYDROLASE-LIKE PROTEIN YFAY"/>
    <property type="match status" value="1"/>
</dbReference>
<sequence>MTTAEIITIGTEIILGQIVDTNAQYIAKSLTEKGIRILFQTSVNDNKELLKSALKIARDRVSLIVTTGGLGPTANDLTREAVSELFGIPLISDKEACIRIQKYLESHHGNMLDGYKKQALIPEGALVICNENGTATGFVLQYDNKAIVCLPGVPREMHSMLNKYLEVYDSRHKSDEGYAVMRNLHTIGISELSGEDVVRNYLKGKKQVKGMTLAHDGIVTINILAAAPKRESAAKILDKAEQDIRMKLGHAVFGVGDETLEHAVAMLLKKCNKTIAVAESCTGGLVSDKLTNIPGISDYFLEGSVAYSNRAKVDALNVPGELIKKHGAVSPGVAKAMAEGIKKRASANIGVGITGIAGPSGATTGKPVGLVYIAIAGDNFSEVKECLFKGSRVDVKIFSANTALNMIRLKLLNICQNL</sequence>
<dbReference type="PANTHER" id="PTHR13939">
    <property type="entry name" value="NICOTINAMIDE-NUCLEOTIDE AMIDOHYDROLASE PNCC"/>
    <property type="match status" value="1"/>
</dbReference>
<organism evidence="3 4">
    <name type="scientific">Candidatus Brocadia sinica JPN1</name>
    <dbReference type="NCBI Taxonomy" id="1197129"/>
    <lineage>
        <taxon>Bacteria</taxon>
        <taxon>Pseudomonadati</taxon>
        <taxon>Planctomycetota</taxon>
        <taxon>Candidatus Brocadiia</taxon>
        <taxon>Candidatus Brocadiales</taxon>
        <taxon>Candidatus Brocadiaceae</taxon>
        <taxon>Candidatus Brocadia</taxon>
    </lineage>
</organism>
<dbReference type="SUPFAM" id="SSF53218">
    <property type="entry name" value="Molybdenum cofactor biosynthesis proteins"/>
    <property type="match status" value="1"/>
</dbReference>
<dbReference type="Proteomes" id="UP000032309">
    <property type="component" value="Unassembled WGS sequence"/>
</dbReference>
<dbReference type="Pfam" id="PF18146">
    <property type="entry name" value="CinA_KH"/>
    <property type="match status" value="1"/>
</dbReference>
<proteinExistence type="inferred from homology"/>
<evidence type="ECO:0000313" key="3">
    <source>
        <dbReference type="EMBL" id="GAN31854.1"/>
    </source>
</evidence>
<dbReference type="NCBIfam" id="TIGR00199">
    <property type="entry name" value="PncC_domain"/>
    <property type="match status" value="1"/>
</dbReference>
<dbReference type="CDD" id="cd00885">
    <property type="entry name" value="cinA"/>
    <property type="match status" value="1"/>
</dbReference>
<dbReference type="InterPro" id="IPR001453">
    <property type="entry name" value="MoaB/Mog_dom"/>
</dbReference>